<comment type="caution">
    <text evidence="1">The sequence shown here is derived from an EMBL/GenBank/DDBJ whole genome shotgun (WGS) entry which is preliminary data.</text>
</comment>
<sequence>MGCCSPSQSRPATGDRRLAIGDVRNRTISWAFATTATKKKTNFKHKVDEVSLVRSGVHGRQFITTAFMTVTTTLNGALMRSLDELVETSRIIGRCMQEPPHIHISSSIYTIPEAISELETMTEAVNTAPHCSHRLFNPTPLVYLKNFSLNIEFRAYSLNS</sequence>
<accession>A0ABR2M382</accession>
<dbReference type="EMBL" id="JBBWWR010000012">
    <property type="protein sequence ID" value="KAK8958453.1"/>
    <property type="molecule type" value="Genomic_DNA"/>
</dbReference>
<keyword evidence="2" id="KW-1185">Reference proteome</keyword>
<name>A0ABR2M382_9ASPA</name>
<dbReference type="Proteomes" id="UP001412067">
    <property type="component" value="Unassembled WGS sequence"/>
</dbReference>
<gene>
    <name evidence="1" type="ORF">KSP40_PGU015836</name>
</gene>
<organism evidence="1 2">
    <name type="scientific">Platanthera guangdongensis</name>
    <dbReference type="NCBI Taxonomy" id="2320717"/>
    <lineage>
        <taxon>Eukaryota</taxon>
        <taxon>Viridiplantae</taxon>
        <taxon>Streptophyta</taxon>
        <taxon>Embryophyta</taxon>
        <taxon>Tracheophyta</taxon>
        <taxon>Spermatophyta</taxon>
        <taxon>Magnoliopsida</taxon>
        <taxon>Liliopsida</taxon>
        <taxon>Asparagales</taxon>
        <taxon>Orchidaceae</taxon>
        <taxon>Orchidoideae</taxon>
        <taxon>Orchideae</taxon>
        <taxon>Orchidinae</taxon>
        <taxon>Platanthera</taxon>
    </lineage>
</organism>
<evidence type="ECO:0000313" key="2">
    <source>
        <dbReference type="Proteomes" id="UP001412067"/>
    </source>
</evidence>
<reference evidence="1 2" key="1">
    <citation type="journal article" date="2022" name="Nat. Plants">
        <title>Genomes of leafy and leafless Platanthera orchids illuminate the evolution of mycoheterotrophy.</title>
        <authorList>
            <person name="Li M.H."/>
            <person name="Liu K.W."/>
            <person name="Li Z."/>
            <person name="Lu H.C."/>
            <person name="Ye Q.L."/>
            <person name="Zhang D."/>
            <person name="Wang J.Y."/>
            <person name="Li Y.F."/>
            <person name="Zhong Z.M."/>
            <person name="Liu X."/>
            <person name="Yu X."/>
            <person name="Liu D.K."/>
            <person name="Tu X.D."/>
            <person name="Liu B."/>
            <person name="Hao Y."/>
            <person name="Liao X.Y."/>
            <person name="Jiang Y.T."/>
            <person name="Sun W.H."/>
            <person name="Chen J."/>
            <person name="Chen Y.Q."/>
            <person name="Ai Y."/>
            <person name="Zhai J.W."/>
            <person name="Wu S.S."/>
            <person name="Zhou Z."/>
            <person name="Hsiao Y.Y."/>
            <person name="Wu W.L."/>
            <person name="Chen Y.Y."/>
            <person name="Lin Y.F."/>
            <person name="Hsu J.L."/>
            <person name="Li C.Y."/>
            <person name="Wang Z.W."/>
            <person name="Zhao X."/>
            <person name="Zhong W.Y."/>
            <person name="Ma X.K."/>
            <person name="Ma L."/>
            <person name="Huang J."/>
            <person name="Chen G.Z."/>
            <person name="Huang M.Z."/>
            <person name="Huang L."/>
            <person name="Peng D.H."/>
            <person name="Luo Y.B."/>
            <person name="Zou S.Q."/>
            <person name="Chen S.P."/>
            <person name="Lan S."/>
            <person name="Tsai W.C."/>
            <person name="Van de Peer Y."/>
            <person name="Liu Z.J."/>
        </authorList>
    </citation>
    <scope>NUCLEOTIDE SEQUENCE [LARGE SCALE GENOMIC DNA]</scope>
    <source>
        <strain evidence="1">Lor288</strain>
    </source>
</reference>
<proteinExistence type="predicted"/>
<protein>
    <submittedName>
        <fullName evidence="1">Uncharacterized protein</fullName>
    </submittedName>
</protein>
<evidence type="ECO:0000313" key="1">
    <source>
        <dbReference type="EMBL" id="KAK8958453.1"/>
    </source>
</evidence>